<dbReference type="GO" id="GO:0005524">
    <property type="term" value="F:ATP binding"/>
    <property type="evidence" value="ECO:0007669"/>
    <property type="project" value="UniProtKB-KW"/>
</dbReference>
<dbReference type="InterPro" id="IPR027417">
    <property type="entry name" value="P-loop_NTPase"/>
</dbReference>
<dbReference type="EMBL" id="CACRSY010000016">
    <property type="protein sequence ID" value="VYT28428.1"/>
    <property type="molecule type" value="Genomic_DNA"/>
</dbReference>
<keyword evidence="2" id="KW-0378">Hydrolase</keyword>
<gene>
    <name evidence="4" type="ORF">BHLFYP23_01025</name>
</gene>
<dbReference type="PANTHER" id="PTHR43146">
    <property type="entry name" value="CANCER-RELATED NUCLEOSIDE-TRIPHOSPHATASE"/>
    <property type="match status" value="1"/>
</dbReference>
<accession>A0A6N2VE13</accession>
<dbReference type="Pfam" id="PF03266">
    <property type="entry name" value="NTPase_1"/>
    <property type="match status" value="1"/>
</dbReference>
<keyword evidence="1" id="KW-0547">Nucleotide-binding</keyword>
<dbReference type="RefSeq" id="WP_004221918.1">
    <property type="nucleotide sequence ID" value="NZ_CACRSY010000016.1"/>
</dbReference>
<dbReference type="PANTHER" id="PTHR43146:SF1">
    <property type="entry name" value="CANCER-RELATED NUCLEOSIDE-TRIPHOSPHATASE"/>
    <property type="match status" value="1"/>
</dbReference>
<evidence type="ECO:0000256" key="2">
    <source>
        <dbReference type="ARBA" id="ARBA00022801"/>
    </source>
</evidence>
<sequence length="196" mass="22097">MHHFFLTGTSGIGKSTLLMEVLQEMEFPISGFFAQRQLLPDGTTGGFRLLPWSSKHPLTATYQAEASDLFIKKSDTGWQKDLHVFQTTAITLLNEKTPLKCLDEIGGTELLVPEFLNALYALLESDVCCVGVIKSPQNLTSMMTRVEMKKQEAIKLQELHKDMTQQFHSVIVELTAFNREEVKLALKNFIKTEVCT</sequence>
<proteinExistence type="predicted"/>
<dbReference type="AlphaFoldDB" id="A0A6N2VE13"/>
<dbReference type="SUPFAM" id="SSF52540">
    <property type="entry name" value="P-loop containing nucleoside triphosphate hydrolases"/>
    <property type="match status" value="1"/>
</dbReference>
<dbReference type="InterPro" id="IPR004948">
    <property type="entry name" value="Nuc-triphosphatase_THEP1"/>
</dbReference>
<evidence type="ECO:0000256" key="3">
    <source>
        <dbReference type="ARBA" id="ARBA00022840"/>
    </source>
</evidence>
<evidence type="ECO:0000313" key="4">
    <source>
        <dbReference type="EMBL" id="VYT28428.1"/>
    </source>
</evidence>
<dbReference type="Gene3D" id="3.40.50.300">
    <property type="entry name" value="P-loop containing nucleotide triphosphate hydrolases"/>
    <property type="match status" value="1"/>
</dbReference>
<dbReference type="GO" id="GO:0017111">
    <property type="term" value="F:ribonucleoside triphosphate phosphatase activity"/>
    <property type="evidence" value="ECO:0007669"/>
    <property type="project" value="InterPro"/>
</dbReference>
<evidence type="ECO:0000256" key="1">
    <source>
        <dbReference type="ARBA" id="ARBA00022741"/>
    </source>
</evidence>
<organism evidence="4">
    <name type="scientific">Blautia hansenii</name>
    <name type="common">Ruminococcus hansenii</name>
    <dbReference type="NCBI Taxonomy" id="1322"/>
    <lineage>
        <taxon>Bacteria</taxon>
        <taxon>Bacillati</taxon>
        <taxon>Bacillota</taxon>
        <taxon>Clostridia</taxon>
        <taxon>Lachnospirales</taxon>
        <taxon>Lachnospiraceae</taxon>
        <taxon>Blautia</taxon>
    </lineage>
</organism>
<keyword evidence="3" id="KW-0067">ATP-binding</keyword>
<reference evidence="4" key="1">
    <citation type="submission" date="2019-11" db="EMBL/GenBank/DDBJ databases">
        <authorList>
            <person name="Feng L."/>
        </authorList>
    </citation>
    <scope>NUCLEOTIDE SEQUENCE</scope>
    <source>
        <strain evidence="4">BhanseniiLFYP23</strain>
    </source>
</reference>
<protein>
    <submittedName>
        <fullName evidence="4">NTPase</fullName>
    </submittedName>
</protein>
<name>A0A6N2VE13_BLAHA</name>